<dbReference type="FunFam" id="1.20.1720.10:FF:000004">
    <property type="entry name" value="EmrB/QacA family drug resistance transporter"/>
    <property type="match status" value="1"/>
</dbReference>
<dbReference type="GO" id="GO:0005886">
    <property type="term" value="C:plasma membrane"/>
    <property type="evidence" value="ECO:0007669"/>
    <property type="project" value="UniProtKB-SubCell"/>
</dbReference>
<evidence type="ECO:0000256" key="7">
    <source>
        <dbReference type="ARBA" id="ARBA00023136"/>
    </source>
</evidence>
<dbReference type="Gene3D" id="1.20.1250.20">
    <property type="entry name" value="MFS general substrate transporter like domains"/>
    <property type="match status" value="1"/>
</dbReference>
<keyword evidence="7 8" id="KW-0472">Membrane</keyword>
<dbReference type="EMBL" id="VDUX01000006">
    <property type="protein sequence ID" value="TXL57775.1"/>
    <property type="molecule type" value="Genomic_DNA"/>
</dbReference>
<feature type="transmembrane region" description="Helical" evidence="8">
    <location>
        <begin position="311"/>
        <end position="333"/>
    </location>
</feature>
<keyword evidence="6 8" id="KW-1133">Transmembrane helix</keyword>
<evidence type="ECO:0000259" key="9">
    <source>
        <dbReference type="PROSITE" id="PS50850"/>
    </source>
</evidence>
<feature type="transmembrane region" description="Helical" evidence="8">
    <location>
        <begin position="61"/>
        <end position="80"/>
    </location>
</feature>
<evidence type="ECO:0000256" key="8">
    <source>
        <dbReference type="SAM" id="Phobius"/>
    </source>
</evidence>
<feature type="transmembrane region" description="Helical" evidence="8">
    <location>
        <begin position="382"/>
        <end position="402"/>
    </location>
</feature>
<dbReference type="PANTHER" id="PTHR23501">
    <property type="entry name" value="MAJOR FACILITATOR SUPERFAMILY"/>
    <property type="match status" value="1"/>
</dbReference>
<feature type="transmembrane region" description="Helical" evidence="8">
    <location>
        <begin position="251"/>
        <end position="270"/>
    </location>
</feature>
<name>A0A5C8NG31_9ACTN</name>
<dbReference type="Pfam" id="PF07690">
    <property type="entry name" value="MFS_1"/>
    <property type="match status" value="1"/>
</dbReference>
<proteinExistence type="inferred from homology"/>
<dbReference type="SUPFAM" id="SSF103473">
    <property type="entry name" value="MFS general substrate transporter"/>
    <property type="match status" value="1"/>
</dbReference>
<dbReference type="InterPro" id="IPR036259">
    <property type="entry name" value="MFS_trans_sf"/>
</dbReference>
<keyword evidence="5 8" id="KW-0812">Transmembrane</keyword>
<dbReference type="Gene3D" id="1.20.1720.10">
    <property type="entry name" value="Multidrug resistance protein D"/>
    <property type="match status" value="1"/>
</dbReference>
<evidence type="ECO:0000256" key="3">
    <source>
        <dbReference type="ARBA" id="ARBA00022448"/>
    </source>
</evidence>
<feature type="domain" description="Major facilitator superfamily (MFS) profile" evidence="9">
    <location>
        <begin position="1"/>
        <end position="451"/>
    </location>
</feature>
<feature type="transmembrane region" description="Helical" evidence="8">
    <location>
        <begin position="212"/>
        <end position="230"/>
    </location>
</feature>
<feature type="transmembrane region" description="Helical" evidence="8">
    <location>
        <begin position="276"/>
        <end position="299"/>
    </location>
</feature>
<dbReference type="PROSITE" id="PS50850">
    <property type="entry name" value="MFS"/>
    <property type="match status" value="1"/>
</dbReference>
<sequence length="456" mass="47255">MLSTSLVAIDATILATAVPSVVEDLGGFTQFPWLFSIYLLAQAVSVPLYGKFADQVGRKPMMQIGIALFLLGSILCGLAWSMPALIVFRALQGLGAGAVLPMGQTIIGDLYSLSERATVQGYVASVWGISSVVGPTLGGVFSDYLSWRWIFFANIPIAIAASVMLARGFKEDVTRRKHRIDVLGATLLAVGGSLLVLGLIEGGIAWDWDSPTSIGVLAGAGVLLVLFGFVESRAAEPILPLWVFGRRIFASTSLVSLIVGVLLIGLSSYVPLYAQGVFGTTALVGGFTVAAMTVGWPIAASLSGRLYLRHGFRTTAFVGSALILAGSVALLFVDAGDTAVHLAVACFVIGAGLGLTSAPSLVAAQHASTWSTRGVVTGTNMFARSVGSAVGIAVFGAIANAAVTRRLGGEHPELEKLSAHVLAPSIHEVFVGGAVAAVVMVAAVFLMPRKVEAPES</sequence>
<feature type="transmembrane region" description="Helical" evidence="8">
    <location>
        <begin position="339"/>
        <end position="362"/>
    </location>
</feature>
<dbReference type="InterPro" id="IPR011701">
    <property type="entry name" value="MFS"/>
</dbReference>
<dbReference type="GO" id="GO:0022857">
    <property type="term" value="F:transmembrane transporter activity"/>
    <property type="evidence" value="ECO:0007669"/>
    <property type="project" value="InterPro"/>
</dbReference>
<evidence type="ECO:0000256" key="4">
    <source>
        <dbReference type="ARBA" id="ARBA00022475"/>
    </source>
</evidence>
<evidence type="ECO:0000313" key="11">
    <source>
        <dbReference type="Proteomes" id="UP000321571"/>
    </source>
</evidence>
<dbReference type="PRINTS" id="PR01036">
    <property type="entry name" value="TCRTETB"/>
</dbReference>
<feature type="transmembrane region" description="Helical" evidence="8">
    <location>
        <begin position="180"/>
        <end position="200"/>
    </location>
</feature>
<protein>
    <submittedName>
        <fullName evidence="10">MFS transporter</fullName>
    </submittedName>
</protein>
<dbReference type="AlphaFoldDB" id="A0A5C8NG31"/>
<feature type="transmembrane region" description="Helical" evidence="8">
    <location>
        <begin position="422"/>
        <end position="446"/>
    </location>
</feature>
<gene>
    <name evidence="10" type="ORF">FHP06_12900</name>
</gene>
<evidence type="ECO:0000313" key="10">
    <source>
        <dbReference type="EMBL" id="TXL57775.1"/>
    </source>
</evidence>
<evidence type="ECO:0000256" key="1">
    <source>
        <dbReference type="ARBA" id="ARBA00004429"/>
    </source>
</evidence>
<keyword evidence="11" id="KW-1185">Reference proteome</keyword>
<accession>A0A5C8NG31</accession>
<feature type="transmembrane region" description="Helical" evidence="8">
    <location>
        <begin position="31"/>
        <end position="49"/>
    </location>
</feature>
<feature type="transmembrane region" description="Helical" evidence="8">
    <location>
        <begin position="147"/>
        <end position="168"/>
    </location>
</feature>
<dbReference type="CDD" id="cd17502">
    <property type="entry name" value="MFS_Azr1_MDR_like"/>
    <property type="match status" value="1"/>
</dbReference>
<keyword evidence="3" id="KW-0813">Transport</keyword>
<dbReference type="Proteomes" id="UP000321571">
    <property type="component" value="Unassembled WGS sequence"/>
</dbReference>
<evidence type="ECO:0000256" key="6">
    <source>
        <dbReference type="ARBA" id="ARBA00022989"/>
    </source>
</evidence>
<dbReference type="InterPro" id="IPR020846">
    <property type="entry name" value="MFS_dom"/>
</dbReference>
<dbReference type="OrthoDB" id="7375466at2"/>
<comment type="caution">
    <text evidence="10">The sequence shown here is derived from an EMBL/GenBank/DDBJ whole genome shotgun (WGS) entry which is preliminary data.</text>
</comment>
<evidence type="ECO:0000256" key="2">
    <source>
        <dbReference type="ARBA" id="ARBA00007520"/>
    </source>
</evidence>
<comment type="similarity">
    <text evidence="2">Belongs to the major facilitator superfamily. TCR/Tet family.</text>
</comment>
<evidence type="ECO:0000256" key="5">
    <source>
        <dbReference type="ARBA" id="ARBA00022692"/>
    </source>
</evidence>
<comment type="subcellular location">
    <subcellularLocation>
        <location evidence="1">Cell inner membrane</location>
        <topology evidence="1">Multi-pass membrane protein</topology>
    </subcellularLocation>
</comment>
<reference evidence="10 11" key="1">
    <citation type="submission" date="2019-06" db="EMBL/GenBank/DDBJ databases">
        <title>Aeromicrobium sp. nov., isolated from a maize field.</title>
        <authorList>
            <person name="Lin S.-Y."/>
            <person name="Tsai C.-F."/>
            <person name="Young C.-C."/>
        </authorList>
    </citation>
    <scope>NUCLEOTIDE SEQUENCE [LARGE SCALE GENOMIC DNA]</scope>
    <source>
        <strain evidence="10 11">CC-CFT486</strain>
    </source>
</reference>
<keyword evidence="4" id="KW-1003">Cell membrane</keyword>
<organism evidence="10 11">
    <name type="scientific">Aeromicrobium terrae</name>
    <dbReference type="NCBI Taxonomy" id="2498846"/>
    <lineage>
        <taxon>Bacteria</taxon>
        <taxon>Bacillati</taxon>
        <taxon>Actinomycetota</taxon>
        <taxon>Actinomycetes</taxon>
        <taxon>Propionibacteriales</taxon>
        <taxon>Nocardioidaceae</taxon>
        <taxon>Aeromicrobium</taxon>
    </lineage>
</organism>
<dbReference type="PANTHER" id="PTHR23501:SF191">
    <property type="entry name" value="VACUOLAR BASIC AMINO ACID TRANSPORTER 4"/>
    <property type="match status" value="1"/>
</dbReference>